<evidence type="ECO:0000256" key="1">
    <source>
        <dbReference type="HAMAP-Rule" id="MF_00386"/>
    </source>
</evidence>
<dbReference type="PANTHER" id="PTHR33383">
    <property type="entry name" value="MEMBRANE PROTEIN INSERTION EFFICIENCY FACTOR-RELATED"/>
    <property type="match status" value="1"/>
</dbReference>
<comment type="subcellular location">
    <subcellularLocation>
        <location evidence="1">Cell membrane</location>
        <topology evidence="1">Peripheral membrane protein</topology>
        <orientation evidence="1">Cytoplasmic side</orientation>
    </subcellularLocation>
</comment>
<dbReference type="AlphaFoldDB" id="A0A1G2L9X5"/>
<dbReference type="HAMAP" id="MF_00386">
    <property type="entry name" value="UPF0161_YidD"/>
    <property type="match status" value="1"/>
</dbReference>
<dbReference type="NCBIfam" id="TIGR00278">
    <property type="entry name" value="membrane protein insertion efficiency factor YidD"/>
    <property type="match status" value="1"/>
</dbReference>
<protein>
    <recommendedName>
        <fullName evidence="1">Putative membrane protein insertion efficiency factor</fullName>
    </recommendedName>
</protein>
<evidence type="ECO:0000313" key="2">
    <source>
        <dbReference type="EMBL" id="OHA07579.1"/>
    </source>
</evidence>
<reference evidence="2 3" key="1">
    <citation type="journal article" date="2016" name="Nat. Commun.">
        <title>Thousands of microbial genomes shed light on interconnected biogeochemical processes in an aquifer system.</title>
        <authorList>
            <person name="Anantharaman K."/>
            <person name="Brown C.T."/>
            <person name="Hug L.A."/>
            <person name="Sharon I."/>
            <person name="Castelle C.J."/>
            <person name="Probst A.J."/>
            <person name="Thomas B.C."/>
            <person name="Singh A."/>
            <person name="Wilkins M.J."/>
            <person name="Karaoz U."/>
            <person name="Brodie E.L."/>
            <person name="Williams K.H."/>
            <person name="Hubbard S.S."/>
            <person name="Banfield J.F."/>
        </authorList>
    </citation>
    <scope>NUCLEOTIDE SEQUENCE [LARGE SCALE GENOMIC DNA]</scope>
</reference>
<comment type="function">
    <text evidence="1">Could be involved in insertion of integral membrane proteins into the membrane.</text>
</comment>
<proteinExistence type="inferred from homology"/>
<dbReference type="GO" id="GO:0005886">
    <property type="term" value="C:plasma membrane"/>
    <property type="evidence" value="ECO:0007669"/>
    <property type="project" value="UniProtKB-SubCell"/>
</dbReference>
<dbReference type="Proteomes" id="UP000177982">
    <property type="component" value="Unassembled WGS sequence"/>
</dbReference>
<dbReference type="SMART" id="SM01234">
    <property type="entry name" value="Haemolytic"/>
    <property type="match status" value="1"/>
</dbReference>
<keyword evidence="1" id="KW-1003">Cell membrane</keyword>
<comment type="caution">
    <text evidence="2">The sequence shown here is derived from an EMBL/GenBank/DDBJ whole genome shotgun (WGS) entry which is preliminary data.</text>
</comment>
<gene>
    <name evidence="2" type="ORF">A2934_01660</name>
</gene>
<keyword evidence="1" id="KW-0472">Membrane</keyword>
<name>A0A1G2L9X5_9BACT</name>
<dbReference type="InterPro" id="IPR002696">
    <property type="entry name" value="Membr_insert_effic_factor_YidD"/>
</dbReference>
<dbReference type="PANTHER" id="PTHR33383:SF1">
    <property type="entry name" value="MEMBRANE PROTEIN INSERTION EFFICIENCY FACTOR-RELATED"/>
    <property type="match status" value="1"/>
</dbReference>
<sequence>MATQIVTTLIKLYQKTFSPDHGAFRNVSGFSRCRFYPSCSEYTKEAVSQYGLFKGAVVSLRRIIRCNPFHHGGYDPLK</sequence>
<accession>A0A1G2L9X5</accession>
<evidence type="ECO:0000313" key="3">
    <source>
        <dbReference type="Proteomes" id="UP000177982"/>
    </source>
</evidence>
<comment type="similarity">
    <text evidence="1">Belongs to the UPF0161 family.</text>
</comment>
<organism evidence="2 3">
    <name type="scientific">Candidatus Sungbacteria bacterium RIFCSPLOWO2_01_FULL_47_10</name>
    <dbReference type="NCBI Taxonomy" id="1802276"/>
    <lineage>
        <taxon>Bacteria</taxon>
        <taxon>Candidatus Sungiibacteriota</taxon>
    </lineage>
</organism>
<dbReference type="EMBL" id="MHQO01000007">
    <property type="protein sequence ID" value="OHA07579.1"/>
    <property type="molecule type" value="Genomic_DNA"/>
</dbReference>
<dbReference type="Pfam" id="PF01809">
    <property type="entry name" value="YidD"/>
    <property type="match status" value="1"/>
</dbReference>